<reference evidence="2" key="1">
    <citation type="journal article" date="2023" name="G3 (Bethesda)">
        <title>Genome assembly and association tests identify interacting loci associated with vigor, precocity, and sex in interspecific pistachio rootstocks.</title>
        <authorList>
            <person name="Palmer W."/>
            <person name="Jacygrad E."/>
            <person name="Sagayaradj S."/>
            <person name="Cavanaugh K."/>
            <person name="Han R."/>
            <person name="Bertier L."/>
            <person name="Beede B."/>
            <person name="Kafkas S."/>
            <person name="Golino D."/>
            <person name="Preece J."/>
            <person name="Michelmore R."/>
        </authorList>
    </citation>
    <scope>NUCLEOTIDE SEQUENCE [LARGE SCALE GENOMIC DNA]</scope>
</reference>
<comment type="caution">
    <text evidence="1">The sequence shown here is derived from an EMBL/GenBank/DDBJ whole genome shotgun (WGS) entry which is preliminary data.</text>
</comment>
<protein>
    <submittedName>
        <fullName evidence="1">Uncharacterized protein</fullName>
    </submittedName>
</protein>
<evidence type="ECO:0000313" key="1">
    <source>
        <dbReference type="EMBL" id="KAJ0113533.1"/>
    </source>
</evidence>
<sequence length="725" mass="76766">MLGLPPAIDGLTNRTQTTWPPAIDGVAISCLKLIFHSLLIVEAKTATMILRTSLLLIVAFMATSSIASTSRQTTYIIHMDKTKMAANHSPGSSKQFYEAMIDSITKLSALTEEQGQDKIPPKIVESGQNTVSFQDTGMTPPPSKWKGVCEKGTNFSQSYCNNKLIGARAFFKGYESFAGRKINETEEYRSARDSQGHGTHTASTAGGNLVANASFFGLAKGSAFGMRYTSRIAAYKACWRYGCVNSDILAAIDKAVADGVDVLSLSLGGSPKPFYSDSVAIASFGAIRNGVFVSCSAGNSGPSSSTVDNTAPWITTVAANYIDRSFSAIVKLGNGQSFEGSTLYYGHATKQLPIVYGKNAGSAGAQYCINGSLNKKRVKGKIVVCQRGQNSRTGKGEQVKLAGGAGMILINSNNEGEELLADPHILPAAEVGASAAKSITKYLNSTKNPTASIVFKGTVFGKPAPMIAAFSSRGPSSIAPEVIKPDVTAPGVNILAGWPSMTSPSGLKSDKRRVVFNVLSGTSMSCPHVSGLAALLKSAHKDWSPAAIKSALMTTAYTLDNTRAPISDVGSSNSVLATPFAYGSGHVDPESASDPGLIYDLTIDDYLNFLPGAFRPGDLNYPSFAVNFKDNAPNITVEHQRTVTNVGPPACSYNVQVEQPNGVLVSVKPEILSFQKLGEKLSYKISVVSLKGPTKTSPPSSFGSLTWVSGKYKVRSPIAVTWSWR</sequence>
<proteinExistence type="predicted"/>
<dbReference type="Proteomes" id="UP001164250">
    <property type="component" value="Chromosome 1"/>
</dbReference>
<name>A0ACC1CD01_9ROSI</name>
<accession>A0ACC1CD01</accession>
<gene>
    <name evidence="1" type="ORF">Patl1_00332</name>
</gene>
<organism evidence="1 2">
    <name type="scientific">Pistacia atlantica</name>
    <dbReference type="NCBI Taxonomy" id="434234"/>
    <lineage>
        <taxon>Eukaryota</taxon>
        <taxon>Viridiplantae</taxon>
        <taxon>Streptophyta</taxon>
        <taxon>Embryophyta</taxon>
        <taxon>Tracheophyta</taxon>
        <taxon>Spermatophyta</taxon>
        <taxon>Magnoliopsida</taxon>
        <taxon>eudicotyledons</taxon>
        <taxon>Gunneridae</taxon>
        <taxon>Pentapetalae</taxon>
        <taxon>rosids</taxon>
        <taxon>malvids</taxon>
        <taxon>Sapindales</taxon>
        <taxon>Anacardiaceae</taxon>
        <taxon>Pistacia</taxon>
    </lineage>
</organism>
<evidence type="ECO:0000313" key="2">
    <source>
        <dbReference type="Proteomes" id="UP001164250"/>
    </source>
</evidence>
<keyword evidence="2" id="KW-1185">Reference proteome</keyword>
<dbReference type="EMBL" id="CM047897">
    <property type="protein sequence ID" value="KAJ0113533.1"/>
    <property type="molecule type" value="Genomic_DNA"/>
</dbReference>